<gene>
    <name evidence="1" type="ORF">HUN01_02640</name>
</gene>
<evidence type="ECO:0000313" key="2">
    <source>
        <dbReference type="Proteomes" id="UP000514713"/>
    </source>
</evidence>
<dbReference type="Pfam" id="PF01744">
    <property type="entry name" value="GLTT"/>
    <property type="match status" value="1"/>
</dbReference>
<evidence type="ECO:0000313" key="1">
    <source>
        <dbReference type="EMBL" id="QMS86515.1"/>
    </source>
</evidence>
<dbReference type="KEGG" id="ned:HUN01_02640"/>
<keyword evidence="1" id="KW-0614">Plasmid</keyword>
<geneLocation type="plasmid" evidence="2">
    <name>pne_5</name>
</geneLocation>
<dbReference type="AlphaFoldDB" id="A0A7D7Q959"/>
<proteinExistence type="predicted"/>
<keyword evidence="2" id="KW-1185">Reference proteome</keyword>
<protein>
    <submittedName>
        <fullName evidence="1">Uncharacterized protein</fullName>
    </submittedName>
</protein>
<dbReference type="Proteomes" id="UP000514713">
    <property type="component" value="Plasmid pNe_5"/>
</dbReference>
<name>A0A7D7Q959_9NOSO</name>
<dbReference type="RefSeq" id="WP_181927329.1">
    <property type="nucleotide sequence ID" value="NZ_CP054697.1"/>
</dbReference>
<accession>A0A7D7Q959</accession>
<sequence length="59" mass="6083">MTDGQNKRKKLKLLSIGIAPHDALLSIGISPHGLISIGAIPHGLISIGLVSIQQTCSLG</sequence>
<organism evidence="1 2">
    <name type="scientific">Nostoc edaphicum CCNP1411</name>
    <dbReference type="NCBI Taxonomy" id="1472755"/>
    <lineage>
        <taxon>Bacteria</taxon>
        <taxon>Bacillati</taxon>
        <taxon>Cyanobacteriota</taxon>
        <taxon>Cyanophyceae</taxon>
        <taxon>Nostocales</taxon>
        <taxon>Nostocaceae</taxon>
        <taxon>Nostoc</taxon>
    </lineage>
</organism>
<dbReference type="EMBL" id="CP054697">
    <property type="protein sequence ID" value="QMS86515.1"/>
    <property type="molecule type" value="Genomic_DNA"/>
</dbReference>
<dbReference type="InterPro" id="IPR008164">
    <property type="entry name" value="XGLTT_rpt"/>
</dbReference>
<reference evidence="2" key="1">
    <citation type="submission" date="2020-06" db="EMBL/GenBank/DDBJ databases">
        <title>Nostoc edaphicum CCNP1411 genome.</title>
        <authorList>
            <person name="Fidor A."/>
            <person name="Grabski M."/>
            <person name="Gawor J."/>
            <person name="Gromadka R."/>
            <person name="Wegrzyn G."/>
            <person name="Mazur-Marzec H."/>
        </authorList>
    </citation>
    <scope>NUCLEOTIDE SEQUENCE [LARGE SCALE GENOMIC DNA]</scope>
    <source>
        <strain evidence="2">CCNP1411</strain>
        <plasmid evidence="2">pne_5</plasmid>
    </source>
</reference>